<dbReference type="Pfam" id="PF13789">
    <property type="entry name" value="DUF4181"/>
    <property type="match status" value="1"/>
</dbReference>
<name>A0A917B165_HALAA</name>
<accession>A0A917B165</accession>
<sequence>MEQHGLGAEFWLEFFVMMGAAVFLIEGMPNILRRRMGADQKKLIFPEHVNDFHKRGDWILGISFAVILLSSMAFIQPNSLFFLLASLLFPTFQLIFQLYVEWRFSENRTNYKITIVQIGLVFVSAIGILLWLEPYIG</sequence>
<reference evidence="2" key="1">
    <citation type="journal article" date="2014" name="Int. J. Syst. Evol. Microbiol.">
        <title>Complete genome sequence of Corynebacterium casei LMG S-19264T (=DSM 44701T), isolated from a smear-ripened cheese.</title>
        <authorList>
            <consortium name="US DOE Joint Genome Institute (JGI-PGF)"/>
            <person name="Walter F."/>
            <person name="Albersmeier A."/>
            <person name="Kalinowski J."/>
            <person name="Ruckert C."/>
        </authorList>
    </citation>
    <scope>NUCLEOTIDE SEQUENCE</scope>
    <source>
        <strain evidence="2">CGMCC 1.12153</strain>
    </source>
</reference>
<dbReference type="InterPro" id="IPR025441">
    <property type="entry name" value="DUF4181"/>
</dbReference>
<dbReference type="AlphaFoldDB" id="A0A917B165"/>
<feature type="transmembrane region" description="Helical" evidence="1">
    <location>
        <begin position="112"/>
        <end position="132"/>
    </location>
</feature>
<organism evidence="2 3">
    <name type="scientific">Halobacillus andaensis</name>
    <dbReference type="NCBI Taxonomy" id="1176239"/>
    <lineage>
        <taxon>Bacteria</taxon>
        <taxon>Bacillati</taxon>
        <taxon>Bacillota</taxon>
        <taxon>Bacilli</taxon>
        <taxon>Bacillales</taxon>
        <taxon>Bacillaceae</taxon>
        <taxon>Halobacillus</taxon>
    </lineage>
</organism>
<proteinExistence type="predicted"/>
<evidence type="ECO:0000313" key="3">
    <source>
        <dbReference type="Proteomes" id="UP000660110"/>
    </source>
</evidence>
<feature type="transmembrane region" description="Helical" evidence="1">
    <location>
        <begin position="81"/>
        <end position="100"/>
    </location>
</feature>
<dbReference type="Proteomes" id="UP000660110">
    <property type="component" value="Unassembled WGS sequence"/>
</dbReference>
<evidence type="ECO:0008006" key="4">
    <source>
        <dbReference type="Google" id="ProtNLM"/>
    </source>
</evidence>
<reference evidence="2" key="2">
    <citation type="submission" date="2020-09" db="EMBL/GenBank/DDBJ databases">
        <authorList>
            <person name="Sun Q."/>
            <person name="Zhou Y."/>
        </authorList>
    </citation>
    <scope>NUCLEOTIDE SEQUENCE</scope>
    <source>
        <strain evidence="2">CGMCC 1.12153</strain>
    </source>
</reference>
<evidence type="ECO:0000256" key="1">
    <source>
        <dbReference type="SAM" id="Phobius"/>
    </source>
</evidence>
<keyword evidence="1" id="KW-0472">Membrane</keyword>
<feature type="transmembrane region" description="Helical" evidence="1">
    <location>
        <begin position="12"/>
        <end position="32"/>
    </location>
</feature>
<evidence type="ECO:0000313" key="2">
    <source>
        <dbReference type="EMBL" id="GGF13933.1"/>
    </source>
</evidence>
<comment type="caution">
    <text evidence="2">The sequence shown here is derived from an EMBL/GenBank/DDBJ whole genome shotgun (WGS) entry which is preliminary data.</text>
</comment>
<keyword evidence="3" id="KW-1185">Reference proteome</keyword>
<keyword evidence="1" id="KW-1133">Transmembrane helix</keyword>
<protein>
    <recommendedName>
        <fullName evidence="4">DUF4181 domain-containing protein</fullName>
    </recommendedName>
</protein>
<dbReference type="EMBL" id="BMEL01000001">
    <property type="protein sequence ID" value="GGF13933.1"/>
    <property type="molecule type" value="Genomic_DNA"/>
</dbReference>
<feature type="transmembrane region" description="Helical" evidence="1">
    <location>
        <begin position="58"/>
        <end position="75"/>
    </location>
</feature>
<dbReference type="RefSeq" id="WP_188376424.1">
    <property type="nucleotide sequence ID" value="NZ_BMEL01000001.1"/>
</dbReference>
<keyword evidence="1" id="KW-0812">Transmembrane</keyword>
<gene>
    <name evidence="2" type="ORF">GCM10010954_10850</name>
</gene>